<gene>
    <name evidence="2" type="ORF">SEV965_LOCUS30068</name>
</gene>
<evidence type="ECO:0000313" key="3">
    <source>
        <dbReference type="Proteomes" id="UP000663889"/>
    </source>
</evidence>
<name>A0A815J4C9_9BILA</name>
<keyword evidence="1" id="KW-0472">Membrane</keyword>
<dbReference type="AlphaFoldDB" id="A0A815J4C9"/>
<evidence type="ECO:0000313" key="2">
    <source>
        <dbReference type="EMBL" id="CAF1374346.1"/>
    </source>
</evidence>
<evidence type="ECO:0000256" key="1">
    <source>
        <dbReference type="SAM" id="Phobius"/>
    </source>
</evidence>
<proteinExistence type="predicted"/>
<keyword evidence="1" id="KW-0812">Transmembrane</keyword>
<accession>A0A815J4C9</accession>
<comment type="caution">
    <text evidence="2">The sequence shown here is derived from an EMBL/GenBank/DDBJ whole genome shotgun (WGS) entry which is preliminary data.</text>
</comment>
<reference evidence="2" key="1">
    <citation type="submission" date="2021-02" db="EMBL/GenBank/DDBJ databases">
        <authorList>
            <person name="Nowell W R."/>
        </authorList>
    </citation>
    <scope>NUCLEOTIDE SEQUENCE</scope>
</reference>
<feature type="transmembrane region" description="Helical" evidence="1">
    <location>
        <begin position="41"/>
        <end position="65"/>
    </location>
</feature>
<organism evidence="2 3">
    <name type="scientific">Rotaria sordida</name>
    <dbReference type="NCBI Taxonomy" id="392033"/>
    <lineage>
        <taxon>Eukaryota</taxon>
        <taxon>Metazoa</taxon>
        <taxon>Spiralia</taxon>
        <taxon>Gnathifera</taxon>
        <taxon>Rotifera</taxon>
        <taxon>Eurotatoria</taxon>
        <taxon>Bdelloidea</taxon>
        <taxon>Philodinida</taxon>
        <taxon>Philodinidae</taxon>
        <taxon>Rotaria</taxon>
    </lineage>
</organism>
<keyword evidence="1" id="KW-1133">Transmembrane helix</keyword>
<dbReference type="Proteomes" id="UP000663889">
    <property type="component" value="Unassembled WGS sequence"/>
</dbReference>
<sequence>MTRIVPNMYNRMHVLETIYEDEEDTIFEDDSSKFTNQRSRLSYYICLGLITGCFFIVIFIITMSFNPSYVTNNSRSVFNTALSSKDKLKLSTIIINHLGIFSHQINEQLTFQPNTLTFFTSTISNSLLDVQNQTYILLIYIHLKYPQSCIDNIQCIENLQLKLKTTFMKLSNFLTKIEFDSYHGKQIQLNRCNLIENSTTITLVSLVSIRTQNQSATETTITLDHNICENIDQTMSISKPIDNIIRNKDSTTNIPISILVDNQIVTSSADVNKNSIKNDEENNINHNNPKKYSKYIDDDNNNNNNRHEKPTRHCNNVDSQCIIR</sequence>
<protein>
    <submittedName>
        <fullName evidence="2">Uncharacterized protein</fullName>
    </submittedName>
</protein>
<dbReference type="EMBL" id="CAJNOU010003165">
    <property type="protein sequence ID" value="CAF1374346.1"/>
    <property type="molecule type" value="Genomic_DNA"/>
</dbReference>